<keyword evidence="3" id="KW-1185">Reference proteome</keyword>
<comment type="caution">
    <text evidence="2">The sequence shown here is derived from an EMBL/GenBank/DDBJ whole genome shotgun (WGS) entry which is preliminary data.</text>
</comment>
<feature type="signal peptide" evidence="1">
    <location>
        <begin position="1"/>
        <end position="21"/>
    </location>
</feature>
<protein>
    <submittedName>
        <fullName evidence="2">Uncharacterized protein</fullName>
    </submittedName>
</protein>
<sequence length="223" mass="23469">MQFKQLIVAAAVALGAGQVAATVHGELGDHNGLAIRWHQLAKGVYTGVPAHKWDDKVHKIVNEEWDVDEIMAKSHPNKYNVSLSTRDIEERNLRDNCQAVFNCVKYGGQAALLTGINTWITLADYAKGGTVGKDLMDFLNQPFVANAAGVAIAGVISGQINEATKSECSTSGSEADVIGAAVNAALAQNPDAEDVSVQVNGPSGSWTITVNAGKENSNPPATC</sequence>
<feature type="chain" id="PRO_5034180062" evidence="1">
    <location>
        <begin position="22"/>
        <end position="223"/>
    </location>
</feature>
<reference evidence="2 3" key="1">
    <citation type="submission" date="2020-01" db="EMBL/GenBank/DDBJ databases">
        <title>Identification and distribution of gene clusters putatively required for synthesis of sphingolipid metabolism inhibitors in phylogenetically diverse species of the filamentous fungus Fusarium.</title>
        <authorList>
            <person name="Kim H.-S."/>
            <person name="Busman M."/>
            <person name="Brown D.W."/>
            <person name="Divon H."/>
            <person name="Uhlig S."/>
            <person name="Proctor R.H."/>
        </authorList>
    </citation>
    <scope>NUCLEOTIDE SEQUENCE [LARGE SCALE GENOMIC DNA]</scope>
    <source>
        <strain evidence="2 3">NRRL 20459</strain>
    </source>
</reference>
<name>A0A8H4L9X8_9HYPO</name>
<evidence type="ECO:0000313" key="2">
    <source>
        <dbReference type="EMBL" id="KAF4463779.1"/>
    </source>
</evidence>
<dbReference type="OrthoDB" id="4766028at2759"/>
<evidence type="ECO:0000313" key="3">
    <source>
        <dbReference type="Proteomes" id="UP000554235"/>
    </source>
</evidence>
<gene>
    <name evidence="2" type="ORF">FALBO_9401</name>
</gene>
<dbReference type="EMBL" id="JAADYS010001310">
    <property type="protein sequence ID" value="KAF4463779.1"/>
    <property type="molecule type" value="Genomic_DNA"/>
</dbReference>
<dbReference type="Proteomes" id="UP000554235">
    <property type="component" value="Unassembled WGS sequence"/>
</dbReference>
<evidence type="ECO:0000256" key="1">
    <source>
        <dbReference type="SAM" id="SignalP"/>
    </source>
</evidence>
<proteinExistence type="predicted"/>
<organism evidence="2 3">
    <name type="scientific">Fusarium albosuccineum</name>
    <dbReference type="NCBI Taxonomy" id="1237068"/>
    <lineage>
        <taxon>Eukaryota</taxon>
        <taxon>Fungi</taxon>
        <taxon>Dikarya</taxon>
        <taxon>Ascomycota</taxon>
        <taxon>Pezizomycotina</taxon>
        <taxon>Sordariomycetes</taxon>
        <taxon>Hypocreomycetidae</taxon>
        <taxon>Hypocreales</taxon>
        <taxon>Nectriaceae</taxon>
        <taxon>Fusarium</taxon>
        <taxon>Fusarium decemcellulare species complex</taxon>
    </lineage>
</organism>
<keyword evidence="1" id="KW-0732">Signal</keyword>
<accession>A0A8H4L9X8</accession>
<dbReference type="AlphaFoldDB" id="A0A8H4L9X8"/>